<protein>
    <submittedName>
        <fullName evidence="3">GAGE domain-containing protein</fullName>
    </submittedName>
</protein>
<dbReference type="AlphaFoldDB" id="A0A183SBY5"/>
<name>A0A183SBY5_SCHSO</name>
<sequence length="82" mass="9014">VDAEDSGPLQDFRVRDPVFPSQLQFSEEAAEMEMIQLPGFVRVDGPGLRSVKECPQDDDLVHLQFGVQVNTVAIPHGVLQPA</sequence>
<dbReference type="Proteomes" id="UP000275846">
    <property type="component" value="Unassembled WGS sequence"/>
</dbReference>
<dbReference type="WBParaSite" id="SSLN_0000179901-mRNA-1">
    <property type="protein sequence ID" value="SSLN_0000179901-mRNA-1"/>
    <property type="gene ID" value="SSLN_0000179901"/>
</dbReference>
<evidence type="ECO:0000313" key="3">
    <source>
        <dbReference type="WBParaSite" id="SSLN_0000179901-mRNA-1"/>
    </source>
</evidence>
<reference evidence="1 2" key="2">
    <citation type="submission" date="2018-11" db="EMBL/GenBank/DDBJ databases">
        <authorList>
            <consortium name="Pathogen Informatics"/>
        </authorList>
    </citation>
    <scope>NUCLEOTIDE SEQUENCE [LARGE SCALE GENOMIC DNA]</scope>
    <source>
        <strain evidence="1 2">NST_G2</strain>
    </source>
</reference>
<evidence type="ECO:0000313" key="2">
    <source>
        <dbReference type="Proteomes" id="UP000275846"/>
    </source>
</evidence>
<evidence type="ECO:0000313" key="1">
    <source>
        <dbReference type="EMBL" id="VDL88118.1"/>
    </source>
</evidence>
<accession>A0A183SBY5</accession>
<keyword evidence="2" id="KW-1185">Reference proteome</keyword>
<organism evidence="3">
    <name type="scientific">Schistocephalus solidus</name>
    <name type="common">Tapeworm</name>
    <dbReference type="NCBI Taxonomy" id="70667"/>
    <lineage>
        <taxon>Eukaryota</taxon>
        <taxon>Metazoa</taxon>
        <taxon>Spiralia</taxon>
        <taxon>Lophotrochozoa</taxon>
        <taxon>Platyhelminthes</taxon>
        <taxon>Cestoda</taxon>
        <taxon>Eucestoda</taxon>
        <taxon>Diphyllobothriidea</taxon>
        <taxon>Diphyllobothriidae</taxon>
        <taxon>Schistocephalus</taxon>
    </lineage>
</organism>
<proteinExistence type="predicted"/>
<reference evidence="3" key="1">
    <citation type="submission" date="2016-06" db="UniProtKB">
        <authorList>
            <consortium name="WormBaseParasite"/>
        </authorList>
    </citation>
    <scope>IDENTIFICATION</scope>
</reference>
<gene>
    <name evidence="1" type="ORF">SSLN_LOCUS1733</name>
</gene>
<dbReference type="EMBL" id="UYSU01005987">
    <property type="protein sequence ID" value="VDL88118.1"/>
    <property type="molecule type" value="Genomic_DNA"/>
</dbReference>